<dbReference type="PANTHER" id="PTHR31760:SF0">
    <property type="entry name" value="S-ADENOSYL-L-METHIONINE-DEPENDENT METHYLTRANSFERASES SUPERFAMILY PROTEIN"/>
    <property type="match status" value="1"/>
</dbReference>
<evidence type="ECO:0000256" key="5">
    <source>
        <dbReference type="ARBA" id="ARBA00022691"/>
    </source>
</evidence>
<dbReference type="Gene3D" id="3.40.50.150">
    <property type="entry name" value="Vaccinia Virus protein VP39"/>
    <property type="match status" value="1"/>
</dbReference>
<name>A0A449BBQ0_HAPAX</name>
<dbReference type="FunFam" id="3.40.50.150:FF:000041">
    <property type="entry name" value="Ribosomal RNA small subunit methyltransferase G"/>
    <property type="match status" value="1"/>
</dbReference>
<organism evidence="7 8">
    <name type="scientific">Haploplasma axanthum</name>
    <name type="common">Acholeplasma axanthum</name>
    <dbReference type="NCBI Taxonomy" id="29552"/>
    <lineage>
        <taxon>Bacteria</taxon>
        <taxon>Bacillati</taxon>
        <taxon>Mycoplasmatota</taxon>
        <taxon>Mollicutes</taxon>
        <taxon>Acholeplasmatales</taxon>
        <taxon>Acholeplasmataceae</taxon>
        <taxon>Haploplasma</taxon>
    </lineage>
</organism>
<comment type="similarity">
    <text evidence="6">Belongs to the methyltransferase superfamily. RNA methyltransferase RsmG family.</text>
</comment>
<evidence type="ECO:0000256" key="6">
    <source>
        <dbReference type="HAMAP-Rule" id="MF_00074"/>
    </source>
</evidence>
<dbReference type="HAMAP" id="MF_00074">
    <property type="entry name" value="16SrRNA_methyltr_G"/>
    <property type="match status" value="1"/>
</dbReference>
<dbReference type="GO" id="GO:0005829">
    <property type="term" value="C:cytosol"/>
    <property type="evidence" value="ECO:0007669"/>
    <property type="project" value="TreeGrafter"/>
</dbReference>
<accession>A0A449BBQ0</accession>
<sequence length="231" mass="26623">MDFKEDIRKSFNILLSDEQLLKFSKYYDKLIEYNTHTNLTTITEKEDVYYKHFYDSLTLIPFVNIKDGSLCDMGSGAGFPSIPLKIIFPELKVTIIDSANKRIKFLSELVEELGIDNVNLAHQRIEEYGQNNQEKFDYVTARALGNMTLITEMAIPMLKVNGEFIAMKGSKGKEELTDAKQAIQKTGGKLINSMYLELPNDYGERSIFLIRKINHINGYPREYQQMLKKPL</sequence>
<dbReference type="OrthoDB" id="9808773at2"/>
<evidence type="ECO:0000256" key="2">
    <source>
        <dbReference type="ARBA" id="ARBA00022552"/>
    </source>
</evidence>
<evidence type="ECO:0000313" key="8">
    <source>
        <dbReference type="Proteomes" id="UP000289841"/>
    </source>
</evidence>
<dbReference type="CDD" id="cd02440">
    <property type="entry name" value="AdoMet_MTases"/>
    <property type="match status" value="1"/>
</dbReference>
<dbReference type="RefSeq" id="WP_026390737.1">
    <property type="nucleotide sequence ID" value="NZ_LR215048.1"/>
</dbReference>
<dbReference type="NCBIfam" id="TIGR00138">
    <property type="entry name" value="rsmG_gidB"/>
    <property type="match status" value="1"/>
</dbReference>
<keyword evidence="8" id="KW-1185">Reference proteome</keyword>
<keyword evidence="3 6" id="KW-0489">Methyltransferase</keyword>
<dbReference type="PIRSF" id="PIRSF003078">
    <property type="entry name" value="GidB"/>
    <property type="match status" value="1"/>
</dbReference>
<evidence type="ECO:0000256" key="3">
    <source>
        <dbReference type="ARBA" id="ARBA00022603"/>
    </source>
</evidence>
<comment type="caution">
    <text evidence="6">Lacks conserved residue(s) required for the propagation of feature annotation.</text>
</comment>
<feature type="binding site" evidence="6">
    <location>
        <position position="79"/>
    </location>
    <ligand>
        <name>S-adenosyl-L-methionine</name>
        <dbReference type="ChEBI" id="CHEBI:59789"/>
    </ligand>
</feature>
<feature type="binding site" evidence="6">
    <location>
        <begin position="125"/>
        <end position="126"/>
    </location>
    <ligand>
        <name>S-adenosyl-L-methionine</name>
        <dbReference type="ChEBI" id="CHEBI:59789"/>
    </ligand>
</feature>
<feature type="binding site" evidence="6">
    <location>
        <position position="142"/>
    </location>
    <ligand>
        <name>S-adenosyl-L-methionine</name>
        <dbReference type="ChEBI" id="CHEBI:59789"/>
    </ligand>
</feature>
<evidence type="ECO:0000313" key="7">
    <source>
        <dbReference type="EMBL" id="VEU79645.1"/>
    </source>
</evidence>
<dbReference type="SUPFAM" id="SSF53335">
    <property type="entry name" value="S-adenosyl-L-methionine-dependent methyltransferases"/>
    <property type="match status" value="1"/>
</dbReference>
<evidence type="ECO:0000256" key="1">
    <source>
        <dbReference type="ARBA" id="ARBA00022490"/>
    </source>
</evidence>
<dbReference type="KEGG" id="aaxa:NCTC10138_00081"/>
<keyword evidence="5 6" id="KW-0949">S-adenosyl-L-methionine</keyword>
<dbReference type="Proteomes" id="UP000289841">
    <property type="component" value="Chromosome"/>
</dbReference>
<comment type="function">
    <text evidence="6">Specifically methylates the N7 position of a guanine in 16S rRNA.</text>
</comment>
<reference evidence="7 8" key="1">
    <citation type="submission" date="2019-01" db="EMBL/GenBank/DDBJ databases">
        <authorList>
            <consortium name="Pathogen Informatics"/>
        </authorList>
    </citation>
    <scope>NUCLEOTIDE SEQUENCE [LARGE SCALE GENOMIC DNA]</scope>
    <source>
        <strain evidence="7 8">NCTC10138</strain>
    </source>
</reference>
<comment type="subcellular location">
    <subcellularLocation>
        <location evidence="6">Cytoplasm</location>
    </subcellularLocation>
</comment>
<evidence type="ECO:0000256" key="4">
    <source>
        <dbReference type="ARBA" id="ARBA00022679"/>
    </source>
</evidence>
<dbReference type="STRING" id="1278311.GCA_000428705_01269"/>
<proteinExistence type="inferred from homology"/>
<dbReference type="Pfam" id="PF02527">
    <property type="entry name" value="GidB"/>
    <property type="match status" value="1"/>
</dbReference>
<dbReference type="PANTHER" id="PTHR31760">
    <property type="entry name" value="S-ADENOSYL-L-METHIONINE-DEPENDENT METHYLTRANSFERASES SUPERFAMILY PROTEIN"/>
    <property type="match status" value="1"/>
</dbReference>
<dbReference type="EMBL" id="LR215048">
    <property type="protein sequence ID" value="VEU79645.1"/>
    <property type="molecule type" value="Genomic_DNA"/>
</dbReference>
<dbReference type="InterPro" id="IPR003682">
    <property type="entry name" value="rRNA_ssu_MeTfrase_G"/>
</dbReference>
<keyword evidence="4 6" id="KW-0808">Transferase</keyword>
<dbReference type="GO" id="GO:0070043">
    <property type="term" value="F:rRNA (guanine-N7-)-methyltransferase activity"/>
    <property type="evidence" value="ECO:0007669"/>
    <property type="project" value="UniProtKB-UniRule"/>
</dbReference>
<gene>
    <name evidence="7" type="primary">gidB</name>
    <name evidence="6" type="synonym">rsmG</name>
    <name evidence="7" type="ORF">NCTC10138_00081</name>
</gene>
<protein>
    <recommendedName>
        <fullName evidence="6">Ribosomal RNA small subunit methyltransferase G</fullName>
        <ecNumber evidence="6">2.1.1.-</ecNumber>
    </recommendedName>
    <alternativeName>
        <fullName evidence="6">16S rRNA 7-methylguanosine methyltransferase</fullName>
        <shortName evidence="6">16S rRNA m7G methyltransferase</shortName>
    </alternativeName>
</protein>
<dbReference type="AlphaFoldDB" id="A0A449BBQ0"/>
<keyword evidence="2 6" id="KW-0698">rRNA processing</keyword>
<keyword evidence="1 6" id="KW-0963">Cytoplasm</keyword>
<dbReference type="InterPro" id="IPR029063">
    <property type="entry name" value="SAM-dependent_MTases_sf"/>
</dbReference>
<dbReference type="EC" id="2.1.1.-" evidence="6"/>
<feature type="binding site" evidence="6">
    <location>
        <position position="74"/>
    </location>
    <ligand>
        <name>S-adenosyl-L-methionine</name>
        <dbReference type="ChEBI" id="CHEBI:59789"/>
    </ligand>
</feature>